<dbReference type="AlphaFoldDB" id="A0A3N6MKM5"/>
<evidence type="ECO:0000256" key="3">
    <source>
        <dbReference type="ARBA" id="ARBA00022989"/>
    </source>
</evidence>
<dbReference type="Pfam" id="PF09685">
    <property type="entry name" value="MamF_MmsF"/>
    <property type="match status" value="1"/>
</dbReference>
<comment type="caution">
    <text evidence="6">The sequence shown here is derived from an EMBL/GenBank/DDBJ whole genome shotgun (WGS) entry which is preliminary data.</text>
</comment>
<keyword evidence="3 5" id="KW-1133">Transmembrane helix</keyword>
<dbReference type="PANTHER" id="PTHR36460:SF1">
    <property type="entry name" value="UPF0132 DOMAIN PROTEIN (AFU_ORTHOLOGUE AFUA_3G10255)"/>
    <property type="match status" value="1"/>
</dbReference>
<name>A0A3N6MKM5_NATCH</name>
<proteinExistence type="predicted"/>
<reference evidence="6 7" key="1">
    <citation type="submission" date="2018-10" db="EMBL/GenBank/DDBJ databases">
        <title>Natrarchaeobius chitinivorans gen. nov., sp. nov., and Natrarchaeobius haloalkaliphilus sp. nov., alkaliphilic, chitin-utilizing haloarchaea from hypersaline alkaline lakes.</title>
        <authorList>
            <person name="Sorokin D.Y."/>
            <person name="Elcheninov A.G."/>
            <person name="Kostrikina N.A."/>
            <person name="Bale N.J."/>
            <person name="Sinninghe Damste J.S."/>
            <person name="Khijniak T.V."/>
            <person name="Kublanov I.V."/>
            <person name="Toshchakov S.V."/>
        </authorList>
    </citation>
    <scope>NUCLEOTIDE SEQUENCE [LARGE SCALE GENOMIC DNA]</scope>
    <source>
        <strain evidence="6 7">AArcht4T</strain>
    </source>
</reference>
<evidence type="ECO:0000256" key="4">
    <source>
        <dbReference type="ARBA" id="ARBA00023136"/>
    </source>
</evidence>
<sequence length="143" mass="15389">MATKSASSVESAASTETSLGPDGNVIAMLSYFFAPIGGLLVYLLEEDNGFARYHAAQSIVFGLTVIVIYAVFWIGMLVLGMLMGSVPVIGFLLEMLVALFDILISLALWLAVFLVWLYLVVKAYQGEAASLPIISSLAQKHLL</sequence>
<evidence type="ECO:0000256" key="5">
    <source>
        <dbReference type="SAM" id="Phobius"/>
    </source>
</evidence>
<evidence type="ECO:0000256" key="2">
    <source>
        <dbReference type="ARBA" id="ARBA00022692"/>
    </source>
</evidence>
<dbReference type="RefSeq" id="WP_124193769.1">
    <property type="nucleotide sequence ID" value="NZ_REGA01000001.1"/>
</dbReference>
<dbReference type="InterPro" id="IPR019109">
    <property type="entry name" value="MamF_MmsF"/>
</dbReference>
<feature type="transmembrane region" description="Helical" evidence="5">
    <location>
        <begin position="25"/>
        <end position="44"/>
    </location>
</feature>
<dbReference type="OrthoDB" id="329551at2157"/>
<accession>A0A3N6MKM5</accession>
<gene>
    <name evidence="6" type="ORF">EA473_00850</name>
</gene>
<evidence type="ECO:0000256" key="1">
    <source>
        <dbReference type="ARBA" id="ARBA00004141"/>
    </source>
</evidence>
<keyword evidence="4 5" id="KW-0472">Membrane</keyword>
<dbReference type="GO" id="GO:0016020">
    <property type="term" value="C:membrane"/>
    <property type="evidence" value="ECO:0007669"/>
    <property type="project" value="UniProtKB-SubCell"/>
</dbReference>
<dbReference type="EMBL" id="REGA01000001">
    <property type="protein sequence ID" value="RQG97790.1"/>
    <property type="molecule type" value="Genomic_DNA"/>
</dbReference>
<dbReference type="Proteomes" id="UP000282323">
    <property type="component" value="Unassembled WGS sequence"/>
</dbReference>
<keyword evidence="2 5" id="KW-0812">Transmembrane</keyword>
<dbReference type="PANTHER" id="PTHR36460">
    <property type="entry name" value="UPF0132 DOMAIN PROTEIN (AFU_ORTHOLOGUE AFUA_3G10255)"/>
    <property type="match status" value="1"/>
</dbReference>
<comment type="subcellular location">
    <subcellularLocation>
        <location evidence="1">Membrane</location>
        <topology evidence="1">Multi-pass membrane protein</topology>
    </subcellularLocation>
</comment>
<evidence type="ECO:0000313" key="7">
    <source>
        <dbReference type="Proteomes" id="UP000282323"/>
    </source>
</evidence>
<feature type="transmembrane region" description="Helical" evidence="5">
    <location>
        <begin position="95"/>
        <end position="121"/>
    </location>
</feature>
<organism evidence="6 7">
    <name type="scientific">Natrarchaeobius chitinivorans</name>
    <dbReference type="NCBI Taxonomy" id="1679083"/>
    <lineage>
        <taxon>Archaea</taxon>
        <taxon>Methanobacteriati</taxon>
        <taxon>Methanobacteriota</taxon>
        <taxon>Stenosarchaea group</taxon>
        <taxon>Halobacteria</taxon>
        <taxon>Halobacteriales</taxon>
        <taxon>Natrialbaceae</taxon>
        <taxon>Natrarchaeobius</taxon>
    </lineage>
</organism>
<keyword evidence="7" id="KW-1185">Reference proteome</keyword>
<protein>
    <submittedName>
        <fullName evidence="6">DUF4870 domain-containing protein</fullName>
    </submittedName>
</protein>
<feature type="transmembrane region" description="Helical" evidence="5">
    <location>
        <begin position="56"/>
        <end position="83"/>
    </location>
</feature>
<evidence type="ECO:0000313" key="6">
    <source>
        <dbReference type="EMBL" id="RQG97790.1"/>
    </source>
</evidence>